<dbReference type="RefSeq" id="WP_379901030.1">
    <property type="nucleotide sequence ID" value="NZ_JBHRTR010000028.1"/>
</dbReference>
<evidence type="ECO:0000313" key="7">
    <source>
        <dbReference type="Proteomes" id="UP001595528"/>
    </source>
</evidence>
<feature type="domain" description="Periplasmic binding protein" evidence="5">
    <location>
        <begin position="42"/>
        <end position="294"/>
    </location>
</feature>
<keyword evidence="3 4" id="KW-0732">Signal</keyword>
<keyword evidence="7" id="KW-1185">Reference proteome</keyword>
<dbReference type="PANTHER" id="PTHR46847:SF1">
    <property type="entry name" value="D-ALLOSE-BINDING PERIPLASMIC PROTEIN-RELATED"/>
    <property type="match status" value="1"/>
</dbReference>
<sequence>MISRTLLGRSVAATALAAGLAVAAPAGMALAKSCADPLKVAVFSVNGASPTITEMMESATAAAKAKGWEVETYDGNGDQVATNNQANTYIQRGFDALINVASDNNQMGGVIENAQEAGIPFVSTFSGLVPGITADIGSNNVADGVIAASEMVARIDGRGKVVKFNWNVLPALQDRDRGFHAVVEGYPDLEVEEVEVKVPGQVDDVYAKMTNLLQSGEKIDAVWTGWDEIAVAAVRAIEQANKQDEIFVVSMDGAAPAYDLIRDGNTLALTVAYDVGGMGTTAVDTVCRAVDGEKFPARVLYKKPCLILDQTVPSTGHKPDFKTCPLFSAEIQ</sequence>
<dbReference type="Pfam" id="PF13407">
    <property type="entry name" value="Peripla_BP_4"/>
    <property type="match status" value="1"/>
</dbReference>
<reference evidence="7" key="1">
    <citation type="journal article" date="2019" name="Int. J. Syst. Evol. Microbiol.">
        <title>The Global Catalogue of Microorganisms (GCM) 10K type strain sequencing project: providing services to taxonomists for standard genome sequencing and annotation.</title>
        <authorList>
            <consortium name="The Broad Institute Genomics Platform"/>
            <consortium name="The Broad Institute Genome Sequencing Center for Infectious Disease"/>
            <person name="Wu L."/>
            <person name="Ma J."/>
        </authorList>
    </citation>
    <scope>NUCLEOTIDE SEQUENCE [LARGE SCALE GENOMIC DNA]</scope>
    <source>
        <strain evidence="7">KCTC 42964</strain>
    </source>
</reference>
<dbReference type="Proteomes" id="UP001595528">
    <property type="component" value="Unassembled WGS sequence"/>
</dbReference>
<evidence type="ECO:0000313" key="6">
    <source>
        <dbReference type="EMBL" id="MFC3228168.1"/>
    </source>
</evidence>
<proteinExistence type="inferred from homology"/>
<dbReference type="SUPFAM" id="SSF53822">
    <property type="entry name" value="Periplasmic binding protein-like I"/>
    <property type="match status" value="1"/>
</dbReference>
<comment type="subcellular location">
    <subcellularLocation>
        <location evidence="1">Cell envelope</location>
    </subcellularLocation>
</comment>
<evidence type="ECO:0000259" key="5">
    <source>
        <dbReference type="Pfam" id="PF13407"/>
    </source>
</evidence>
<dbReference type="PANTHER" id="PTHR46847">
    <property type="entry name" value="D-ALLOSE-BINDING PERIPLASMIC PROTEIN-RELATED"/>
    <property type="match status" value="1"/>
</dbReference>
<organism evidence="6 7">
    <name type="scientific">Marinibaculum pumilum</name>
    <dbReference type="NCBI Taxonomy" id="1766165"/>
    <lineage>
        <taxon>Bacteria</taxon>
        <taxon>Pseudomonadati</taxon>
        <taxon>Pseudomonadota</taxon>
        <taxon>Alphaproteobacteria</taxon>
        <taxon>Rhodospirillales</taxon>
        <taxon>Rhodospirillaceae</taxon>
        <taxon>Marinibaculum</taxon>
    </lineage>
</organism>
<protein>
    <submittedName>
        <fullName evidence="6">Sugar ABC transporter substrate-binding protein</fullName>
    </submittedName>
</protein>
<dbReference type="Gene3D" id="3.40.50.2300">
    <property type="match status" value="2"/>
</dbReference>
<evidence type="ECO:0000256" key="4">
    <source>
        <dbReference type="SAM" id="SignalP"/>
    </source>
</evidence>
<feature type="signal peptide" evidence="4">
    <location>
        <begin position="1"/>
        <end position="31"/>
    </location>
</feature>
<evidence type="ECO:0000256" key="2">
    <source>
        <dbReference type="ARBA" id="ARBA00007639"/>
    </source>
</evidence>
<name>A0ABV7L0T2_9PROT</name>
<dbReference type="InterPro" id="IPR025997">
    <property type="entry name" value="SBP_2_dom"/>
</dbReference>
<dbReference type="CDD" id="cd01536">
    <property type="entry name" value="PBP1_ABC_sugar_binding-like"/>
    <property type="match status" value="1"/>
</dbReference>
<evidence type="ECO:0000256" key="1">
    <source>
        <dbReference type="ARBA" id="ARBA00004196"/>
    </source>
</evidence>
<feature type="chain" id="PRO_5047420524" evidence="4">
    <location>
        <begin position="32"/>
        <end position="332"/>
    </location>
</feature>
<comment type="similarity">
    <text evidence="2">Belongs to the bacterial solute-binding protein 2 family.</text>
</comment>
<evidence type="ECO:0000256" key="3">
    <source>
        <dbReference type="ARBA" id="ARBA00022729"/>
    </source>
</evidence>
<dbReference type="InterPro" id="IPR028082">
    <property type="entry name" value="Peripla_BP_I"/>
</dbReference>
<dbReference type="EMBL" id="JBHRTR010000028">
    <property type="protein sequence ID" value="MFC3228168.1"/>
    <property type="molecule type" value="Genomic_DNA"/>
</dbReference>
<accession>A0ABV7L0T2</accession>
<gene>
    <name evidence="6" type="ORF">ACFOGJ_13060</name>
</gene>
<comment type="caution">
    <text evidence="6">The sequence shown here is derived from an EMBL/GenBank/DDBJ whole genome shotgun (WGS) entry which is preliminary data.</text>
</comment>